<dbReference type="EMBL" id="JBIMZQ010000006">
    <property type="protein sequence ID" value="KAL3670911.1"/>
    <property type="molecule type" value="Genomic_DNA"/>
</dbReference>
<reference evidence="1 2" key="1">
    <citation type="submission" date="2024-09" db="EMBL/GenBank/DDBJ databases">
        <title>Genome sequencing and assembly of Phytophthora oleae, isolate VK10A, causative agent of rot of olive drupes.</title>
        <authorList>
            <person name="Conti Taguali S."/>
            <person name="Riolo M."/>
            <person name="La Spada F."/>
            <person name="Cacciola S.O."/>
            <person name="Dionisio G."/>
        </authorList>
    </citation>
    <scope>NUCLEOTIDE SEQUENCE [LARGE SCALE GENOMIC DNA]</scope>
    <source>
        <strain evidence="1 2">VK10A</strain>
    </source>
</reference>
<keyword evidence="2" id="KW-1185">Reference proteome</keyword>
<evidence type="ECO:0000313" key="2">
    <source>
        <dbReference type="Proteomes" id="UP001632037"/>
    </source>
</evidence>
<sequence>MLFSYEETCRSIWMLSHLMHRQEEREGYPEIDDPDNIIATKFRVTKQLSGGKSVSLRERFASRKFKEDNRTVLVWKALLSGEDSCAGM</sequence>
<comment type="caution">
    <text evidence="1">The sequence shown here is derived from an EMBL/GenBank/DDBJ whole genome shotgun (WGS) entry which is preliminary data.</text>
</comment>
<organism evidence="1 2">
    <name type="scientific">Phytophthora oleae</name>
    <dbReference type="NCBI Taxonomy" id="2107226"/>
    <lineage>
        <taxon>Eukaryota</taxon>
        <taxon>Sar</taxon>
        <taxon>Stramenopiles</taxon>
        <taxon>Oomycota</taxon>
        <taxon>Peronosporomycetes</taxon>
        <taxon>Peronosporales</taxon>
        <taxon>Peronosporaceae</taxon>
        <taxon>Phytophthora</taxon>
    </lineage>
</organism>
<dbReference type="AlphaFoldDB" id="A0ABD3FWX3"/>
<protein>
    <submittedName>
        <fullName evidence="1">Uncharacterized protein</fullName>
    </submittedName>
</protein>
<accession>A0ABD3FWX3</accession>
<gene>
    <name evidence="1" type="ORF">V7S43_004096</name>
</gene>
<dbReference type="Proteomes" id="UP001632037">
    <property type="component" value="Unassembled WGS sequence"/>
</dbReference>
<name>A0ABD3FWX3_9STRA</name>
<evidence type="ECO:0000313" key="1">
    <source>
        <dbReference type="EMBL" id="KAL3670911.1"/>
    </source>
</evidence>
<proteinExistence type="predicted"/>